<evidence type="ECO:0000313" key="1">
    <source>
        <dbReference type="RefSeq" id="XP_013171388.1"/>
    </source>
</evidence>
<protein>
    <submittedName>
        <fullName evidence="1">Uncharacterized protein LOC106120582</fullName>
    </submittedName>
</protein>
<organism evidence="1">
    <name type="scientific">Papilio xuthus</name>
    <name type="common">Asian swallowtail butterfly</name>
    <dbReference type="NCBI Taxonomy" id="66420"/>
    <lineage>
        <taxon>Eukaryota</taxon>
        <taxon>Metazoa</taxon>
        <taxon>Ecdysozoa</taxon>
        <taxon>Arthropoda</taxon>
        <taxon>Hexapoda</taxon>
        <taxon>Insecta</taxon>
        <taxon>Pterygota</taxon>
        <taxon>Neoptera</taxon>
        <taxon>Endopterygota</taxon>
        <taxon>Lepidoptera</taxon>
        <taxon>Glossata</taxon>
        <taxon>Ditrysia</taxon>
        <taxon>Papilionoidea</taxon>
        <taxon>Papilionidae</taxon>
        <taxon>Papilioninae</taxon>
        <taxon>Papilio</taxon>
    </lineage>
</organism>
<name>A0AAJ6ZF97_PAPXU</name>
<dbReference type="KEGG" id="pxu:106120582"/>
<proteinExistence type="predicted"/>
<dbReference type="RefSeq" id="XP_013171388.1">
    <property type="nucleotide sequence ID" value="XM_013315934.1"/>
</dbReference>
<dbReference type="AlphaFoldDB" id="A0AAJ6ZF97"/>
<dbReference type="GeneID" id="106120582"/>
<sequence length="228" mass="25753">MITTKPRNNITSKSIFITKLSSNVTLENITTTNLNVTNYTSNSVLTFPTNIESNRETFKDEILTTESSKIYTDKITDATTKIKENIETLTVSQENFEIPTTEDYLKTDFPTEISDFTTVSVNINTKSLNIAQTFETVPPKNHTEVTTKVTVINENDITKNMATAPSYVYTEDVTQEENKEVTTEFITEIEETRDDTEISTETIKDTTLITTKITRRTLGRPLVFMGGN</sequence>
<reference evidence="1" key="1">
    <citation type="submission" date="2025-08" db="UniProtKB">
        <authorList>
            <consortium name="RefSeq"/>
        </authorList>
    </citation>
    <scope>IDENTIFICATION</scope>
</reference>
<accession>A0AAJ6ZF97</accession>
<dbReference type="Proteomes" id="UP000694872">
    <property type="component" value="Unplaced"/>
</dbReference>
<gene>
    <name evidence="1" type="primary">LOC106120582</name>
</gene>